<keyword evidence="7" id="KW-0653">Protein transport</keyword>
<dbReference type="eggNOG" id="ENOG502QPMQ">
    <property type="taxonomic scope" value="Eukaryota"/>
</dbReference>
<evidence type="ECO:0000256" key="1">
    <source>
        <dbReference type="ARBA" id="ARBA00004434"/>
    </source>
</evidence>
<sequence length="455" mass="52203">MSIVAKFQIFLAKFFLLAIYIDDPRLFNTDASSTMSEAKPEPPQPDAKPDAKPDIKPQPPKKKGFSNPALRMMGIPRISLPSRNWLIFWSVLIGVGSSIAYDKYEQKQIRKKWMASVSHLSEEVYTNDRIPRKLTIYIAPPPNDFLDESLRIFRRFIKPVLNAGSVDFEIFSESRQGDIRSAVAQRIRDLRIKEAEKGKIQPDQTKENGIGEPPEYVRRSDLYEPSDVLGLYKVFPQKIEIVSDDANNEVAGGIVCIGRGAFKEYISGIHEGLLGPLQKPQAIADEEARRAEAKAKDKEENPTKYSDDDDEDNDNLKPVPMKFINSSDYANAPLAPEFNMDTVLKDDKGIPLFFEQPVYVYSVPTIQGFKNVPRKMYRFFTKRFFADDYGERTTHIVNKDTRPFKEKDVLMAKEEEVDWPPNWVKKGTERGSEWVQELAYDDRVISRMRVFDVKK</sequence>
<keyword evidence="9" id="KW-0811">Translocation</keyword>
<evidence type="ECO:0000256" key="6">
    <source>
        <dbReference type="ARBA" id="ARBA00022792"/>
    </source>
</evidence>
<evidence type="ECO:0000256" key="3">
    <source>
        <dbReference type="ARBA" id="ARBA00020796"/>
    </source>
</evidence>
<dbReference type="GO" id="GO:0005743">
    <property type="term" value="C:mitochondrial inner membrane"/>
    <property type="evidence" value="ECO:0007669"/>
    <property type="project" value="UniProtKB-SubCell"/>
</dbReference>
<evidence type="ECO:0000313" key="15">
    <source>
        <dbReference type="Proteomes" id="UP000005018"/>
    </source>
</evidence>
<dbReference type="KEGG" id="cot:CORT_0G04360"/>
<keyword evidence="5" id="KW-0812">Transmembrane</keyword>
<dbReference type="EMBL" id="HE681725">
    <property type="protein sequence ID" value="CCG25113.1"/>
    <property type="molecule type" value="Genomic_DNA"/>
</dbReference>
<gene>
    <name evidence="14" type="ORF">CORT_0G04360</name>
</gene>
<reference evidence="14 15" key="1">
    <citation type="journal article" date="2012" name="PLoS ONE">
        <title>Sequence and analysis of the genome of the pathogenic yeast Candida orthopsilosis.</title>
        <authorList>
            <person name="Riccombeni A."/>
            <person name="Vidanes G."/>
            <person name="Proux-Wera E."/>
            <person name="Wolfe K.H."/>
            <person name="Butler G."/>
        </authorList>
    </citation>
    <scope>NUCLEOTIDE SEQUENCE [LARGE SCALE GENOMIC DNA]</scope>
    <source>
        <strain evidence="14 15">Co 90-125</strain>
    </source>
</reference>
<feature type="chain" id="PRO_5003617645" description="Mitochondrial import inner membrane translocase subunit TIM54" evidence="13">
    <location>
        <begin position="19"/>
        <end position="455"/>
    </location>
</feature>
<feature type="region of interest" description="Disordered" evidence="12">
    <location>
        <begin position="285"/>
        <end position="318"/>
    </location>
</feature>
<keyword evidence="13" id="KW-0732">Signal</keyword>
<evidence type="ECO:0000256" key="11">
    <source>
        <dbReference type="ARBA" id="ARBA00023136"/>
    </source>
</evidence>
<evidence type="ECO:0000313" key="14">
    <source>
        <dbReference type="EMBL" id="CCG25113.1"/>
    </source>
</evidence>
<feature type="compositionally biased region" description="Basic and acidic residues" evidence="12">
    <location>
        <begin position="286"/>
        <end position="306"/>
    </location>
</feature>
<evidence type="ECO:0000256" key="2">
    <source>
        <dbReference type="ARBA" id="ARBA00006355"/>
    </source>
</evidence>
<dbReference type="Proteomes" id="UP000005018">
    <property type="component" value="Chromosome 7"/>
</dbReference>
<dbReference type="GO" id="GO:0015031">
    <property type="term" value="P:protein transport"/>
    <property type="evidence" value="ECO:0007669"/>
    <property type="project" value="UniProtKB-KW"/>
</dbReference>
<dbReference type="PANTHER" id="PTHR12358:SF101">
    <property type="entry name" value="MITOCHONDRIAL IMPORT INNER MEMBRANE TRANSLOCASE SUBUNIT TIM54"/>
    <property type="match status" value="1"/>
</dbReference>
<comment type="similarity">
    <text evidence="2">Belongs to the TIM54 family.</text>
</comment>
<feature type="signal peptide" evidence="13">
    <location>
        <begin position="1"/>
        <end position="18"/>
    </location>
</feature>
<dbReference type="GeneID" id="14541865"/>
<keyword evidence="6" id="KW-0999">Mitochondrion inner membrane</keyword>
<dbReference type="InterPro" id="IPR021056">
    <property type="entry name" value="Mt_import_IM_translocase_Tim54"/>
</dbReference>
<evidence type="ECO:0000256" key="5">
    <source>
        <dbReference type="ARBA" id="ARBA00022692"/>
    </source>
</evidence>
<name>H8XAD6_CANO9</name>
<protein>
    <recommendedName>
        <fullName evidence="3">Mitochondrial import inner membrane translocase subunit TIM54</fullName>
    </recommendedName>
</protein>
<evidence type="ECO:0000256" key="13">
    <source>
        <dbReference type="SAM" id="SignalP"/>
    </source>
</evidence>
<dbReference type="OrthoDB" id="5598305at2759"/>
<organism evidence="14 15">
    <name type="scientific">Candida orthopsilosis (strain 90-125)</name>
    <name type="common">Yeast</name>
    <dbReference type="NCBI Taxonomy" id="1136231"/>
    <lineage>
        <taxon>Eukaryota</taxon>
        <taxon>Fungi</taxon>
        <taxon>Dikarya</taxon>
        <taxon>Ascomycota</taxon>
        <taxon>Saccharomycotina</taxon>
        <taxon>Pichiomycetes</taxon>
        <taxon>Debaryomycetaceae</taxon>
        <taxon>Candida/Lodderomyces clade</taxon>
        <taxon>Candida</taxon>
    </lineage>
</organism>
<dbReference type="AlphaFoldDB" id="H8XAD6"/>
<dbReference type="RefSeq" id="XP_003871238.1">
    <property type="nucleotide sequence ID" value="XM_003871189.1"/>
</dbReference>
<keyword evidence="11" id="KW-0472">Membrane</keyword>
<accession>H8XAD6</accession>
<dbReference type="Pfam" id="PF11711">
    <property type="entry name" value="Tim54"/>
    <property type="match status" value="1"/>
</dbReference>
<evidence type="ECO:0000256" key="9">
    <source>
        <dbReference type="ARBA" id="ARBA00023010"/>
    </source>
</evidence>
<evidence type="ECO:0000256" key="7">
    <source>
        <dbReference type="ARBA" id="ARBA00022927"/>
    </source>
</evidence>
<dbReference type="HOGENOM" id="CLU_039097_0_0_1"/>
<feature type="region of interest" description="Disordered" evidence="12">
    <location>
        <begin position="32"/>
        <end position="68"/>
    </location>
</feature>
<evidence type="ECO:0000256" key="10">
    <source>
        <dbReference type="ARBA" id="ARBA00023128"/>
    </source>
</evidence>
<evidence type="ECO:0000256" key="8">
    <source>
        <dbReference type="ARBA" id="ARBA00022989"/>
    </source>
</evidence>
<keyword evidence="10" id="KW-0496">Mitochondrion</keyword>
<dbReference type="PANTHER" id="PTHR12358">
    <property type="entry name" value="SPHINGOSINE KINASE"/>
    <property type="match status" value="1"/>
</dbReference>
<evidence type="ECO:0000256" key="12">
    <source>
        <dbReference type="SAM" id="MobiDB-lite"/>
    </source>
</evidence>
<proteinExistence type="inferred from homology"/>
<comment type="subcellular location">
    <subcellularLocation>
        <location evidence="1">Mitochondrion inner membrane</location>
        <topology evidence="1">Single-pass membrane protein</topology>
    </subcellularLocation>
</comment>
<evidence type="ECO:0000256" key="4">
    <source>
        <dbReference type="ARBA" id="ARBA00022448"/>
    </source>
</evidence>
<keyword evidence="4" id="KW-0813">Transport</keyword>
<dbReference type="InterPro" id="IPR050187">
    <property type="entry name" value="Lipid_Phosphate_FormReg"/>
</dbReference>
<keyword evidence="8" id="KW-1133">Transmembrane helix</keyword>
<keyword evidence="15" id="KW-1185">Reference proteome</keyword>